<dbReference type="Proteomes" id="UP000800094">
    <property type="component" value="Unassembled WGS sequence"/>
</dbReference>
<evidence type="ECO:0000259" key="2">
    <source>
        <dbReference type="PROSITE" id="PS50181"/>
    </source>
</evidence>
<organism evidence="3 4">
    <name type="scientific">Trematosphaeria pertusa</name>
    <dbReference type="NCBI Taxonomy" id="390896"/>
    <lineage>
        <taxon>Eukaryota</taxon>
        <taxon>Fungi</taxon>
        <taxon>Dikarya</taxon>
        <taxon>Ascomycota</taxon>
        <taxon>Pezizomycotina</taxon>
        <taxon>Dothideomycetes</taxon>
        <taxon>Pleosporomycetidae</taxon>
        <taxon>Pleosporales</taxon>
        <taxon>Massarineae</taxon>
        <taxon>Trematosphaeriaceae</taxon>
        <taxon>Trematosphaeria</taxon>
    </lineage>
</organism>
<accession>A0A6A6IMZ0</accession>
<dbReference type="InterPro" id="IPR001810">
    <property type="entry name" value="F-box_dom"/>
</dbReference>
<gene>
    <name evidence="3" type="ORF">BU26DRAFT_548443</name>
</gene>
<reference evidence="3" key="1">
    <citation type="journal article" date="2020" name="Stud. Mycol.">
        <title>101 Dothideomycetes genomes: a test case for predicting lifestyles and emergence of pathogens.</title>
        <authorList>
            <person name="Haridas S."/>
            <person name="Albert R."/>
            <person name="Binder M."/>
            <person name="Bloem J."/>
            <person name="Labutti K."/>
            <person name="Salamov A."/>
            <person name="Andreopoulos B."/>
            <person name="Baker S."/>
            <person name="Barry K."/>
            <person name="Bills G."/>
            <person name="Bluhm B."/>
            <person name="Cannon C."/>
            <person name="Castanera R."/>
            <person name="Culley D."/>
            <person name="Daum C."/>
            <person name="Ezra D."/>
            <person name="Gonzalez J."/>
            <person name="Henrissat B."/>
            <person name="Kuo A."/>
            <person name="Liang C."/>
            <person name="Lipzen A."/>
            <person name="Lutzoni F."/>
            <person name="Magnuson J."/>
            <person name="Mondo S."/>
            <person name="Nolan M."/>
            <person name="Ohm R."/>
            <person name="Pangilinan J."/>
            <person name="Park H.-J."/>
            <person name="Ramirez L."/>
            <person name="Alfaro M."/>
            <person name="Sun H."/>
            <person name="Tritt A."/>
            <person name="Yoshinaga Y."/>
            <person name="Zwiers L.-H."/>
            <person name="Turgeon B."/>
            <person name="Goodwin S."/>
            <person name="Spatafora J."/>
            <person name="Crous P."/>
            <person name="Grigoriev I."/>
        </authorList>
    </citation>
    <scope>NUCLEOTIDE SEQUENCE</scope>
    <source>
        <strain evidence="3">CBS 122368</strain>
    </source>
</reference>
<dbReference type="EMBL" id="ML987192">
    <property type="protein sequence ID" value="KAF2251597.1"/>
    <property type="molecule type" value="Genomic_DNA"/>
</dbReference>
<feature type="region of interest" description="Disordered" evidence="1">
    <location>
        <begin position="1"/>
        <end position="62"/>
    </location>
</feature>
<sequence>MSDNRKRAKSSNGQHGQTLKKHRLAVEVGDSAHPSKEHAPGDPEHSVAPAKDKERALAPGPVPKVSLISLPDELLLNTAKALSSQHCDTDLLTLAVVCRRFRGIVQEVALQPGGLLEPRNIWVLVQALLPNPSLAEAITQLRLTSLDVRSSRELEQSDDEKRIRITEEDYAICCDIIRKARPGENTKAWECAVMLEDSFASTGLSLILAMASNLTSLSIGASTIIYLPLLANLLRSGDEMMGVIHLKWHHQALSSLCERLEVLDIVDDSEYKKLMFAQGMHLRFHRFRKLKRLHLPMGSVVPRPRSNTPGPHITVCKALPRSLEYLRLYVGNLPPKYPFGWAERVIDNVEDCGDLRRVESGASNAVDFVVTGNGRFSKDT</sequence>
<dbReference type="RefSeq" id="XP_033686601.1">
    <property type="nucleotide sequence ID" value="XM_033831941.1"/>
</dbReference>
<evidence type="ECO:0000313" key="4">
    <source>
        <dbReference type="Proteomes" id="UP000800094"/>
    </source>
</evidence>
<protein>
    <recommendedName>
        <fullName evidence="2">F-box domain-containing protein</fullName>
    </recommendedName>
</protein>
<feature type="domain" description="F-box" evidence="2">
    <location>
        <begin position="64"/>
        <end position="125"/>
    </location>
</feature>
<proteinExistence type="predicted"/>
<feature type="compositionally biased region" description="Basic and acidic residues" evidence="1">
    <location>
        <begin position="33"/>
        <end position="56"/>
    </location>
</feature>
<dbReference type="AlphaFoldDB" id="A0A6A6IMZ0"/>
<dbReference type="PROSITE" id="PS50181">
    <property type="entry name" value="FBOX"/>
    <property type="match status" value="1"/>
</dbReference>
<name>A0A6A6IMZ0_9PLEO</name>
<evidence type="ECO:0000313" key="3">
    <source>
        <dbReference type="EMBL" id="KAF2251597.1"/>
    </source>
</evidence>
<dbReference type="GeneID" id="54585271"/>
<evidence type="ECO:0000256" key="1">
    <source>
        <dbReference type="SAM" id="MobiDB-lite"/>
    </source>
</evidence>
<keyword evidence="4" id="KW-1185">Reference proteome</keyword>